<keyword evidence="5 9" id="KW-0812">Transmembrane</keyword>
<evidence type="ECO:0000256" key="1">
    <source>
        <dbReference type="ARBA" id="ARBA00004127"/>
    </source>
</evidence>
<dbReference type="PANTHER" id="PTHR10791:SF131">
    <property type="entry name" value="BIDIRECTIONAL SUGAR TRANSPORTER SWEET"/>
    <property type="match status" value="1"/>
</dbReference>
<evidence type="ECO:0000256" key="9">
    <source>
        <dbReference type="RuleBase" id="RU910715"/>
    </source>
</evidence>
<keyword evidence="12" id="KW-1185">Reference proteome</keyword>
<feature type="transmembrane region" description="Helical" evidence="9">
    <location>
        <begin position="49"/>
        <end position="66"/>
    </location>
</feature>
<feature type="transmembrane region" description="Helical" evidence="9">
    <location>
        <begin position="6"/>
        <end position="28"/>
    </location>
</feature>
<feature type="compositionally biased region" description="Basic and acidic residues" evidence="10">
    <location>
        <begin position="252"/>
        <end position="265"/>
    </location>
</feature>
<dbReference type="InterPro" id="IPR004316">
    <property type="entry name" value="SWEET_rpt"/>
</dbReference>
<feature type="transmembrane region" description="Helical" evidence="9">
    <location>
        <begin position="72"/>
        <end position="94"/>
    </location>
</feature>
<keyword evidence="7 9" id="KW-1133">Transmembrane helix</keyword>
<protein>
    <recommendedName>
        <fullName evidence="9">Bidirectional sugar transporter SWEET</fullName>
    </recommendedName>
</protein>
<reference evidence="11 12" key="1">
    <citation type="journal article" date="2014" name="PLoS ONE">
        <title>Global Analysis of Gene Expression Profiles in Physic Nut (Jatropha curcas L.) Seedlings Exposed to Salt Stress.</title>
        <authorList>
            <person name="Zhang L."/>
            <person name="Zhang C."/>
            <person name="Wu P."/>
            <person name="Chen Y."/>
            <person name="Li M."/>
            <person name="Jiang H."/>
            <person name="Wu G."/>
        </authorList>
    </citation>
    <scope>NUCLEOTIDE SEQUENCE [LARGE SCALE GENOMIC DNA]</scope>
    <source>
        <strain evidence="12">cv. GZQX0401</strain>
        <tissue evidence="11">Young leaves</tissue>
    </source>
</reference>
<keyword evidence="3 9" id="KW-0813">Transport</keyword>
<evidence type="ECO:0000256" key="10">
    <source>
        <dbReference type="SAM" id="MobiDB-lite"/>
    </source>
</evidence>
<evidence type="ECO:0000256" key="8">
    <source>
        <dbReference type="ARBA" id="ARBA00023136"/>
    </source>
</evidence>
<keyword evidence="4 9" id="KW-0762">Sugar transport</keyword>
<evidence type="ECO:0000256" key="7">
    <source>
        <dbReference type="ARBA" id="ARBA00022989"/>
    </source>
</evidence>
<dbReference type="STRING" id="180498.A0A067K1Y6"/>
<feature type="region of interest" description="Disordered" evidence="10">
    <location>
        <begin position="244"/>
        <end position="265"/>
    </location>
</feature>
<dbReference type="Gene3D" id="1.20.1280.290">
    <property type="match status" value="1"/>
</dbReference>
<keyword evidence="8 9" id="KW-0472">Membrane</keyword>
<dbReference type="GO" id="GO:0012505">
    <property type="term" value="C:endomembrane system"/>
    <property type="evidence" value="ECO:0007669"/>
    <property type="project" value="UniProtKB-SubCell"/>
</dbReference>
<evidence type="ECO:0000256" key="3">
    <source>
        <dbReference type="ARBA" id="ARBA00022448"/>
    </source>
</evidence>
<comment type="caution">
    <text evidence="9">Lacks conserved residue(s) required for the propagation of feature annotation.</text>
</comment>
<dbReference type="EMBL" id="KK914972">
    <property type="protein sequence ID" value="KDP25809.1"/>
    <property type="molecule type" value="Genomic_DNA"/>
</dbReference>
<proteinExistence type="inferred from homology"/>
<organism evidence="11 12">
    <name type="scientific">Jatropha curcas</name>
    <name type="common">Barbados nut</name>
    <dbReference type="NCBI Taxonomy" id="180498"/>
    <lineage>
        <taxon>Eukaryota</taxon>
        <taxon>Viridiplantae</taxon>
        <taxon>Streptophyta</taxon>
        <taxon>Embryophyta</taxon>
        <taxon>Tracheophyta</taxon>
        <taxon>Spermatophyta</taxon>
        <taxon>Magnoliopsida</taxon>
        <taxon>eudicotyledons</taxon>
        <taxon>Gunneridae</taxon>
        <taxon>Pentapetalae</taxon>
        <taxon>rosids</taxon>
        <taxon>fabids</taxon>
        <taxon>Malpighiales</taxon>
        <taxon>Euphorbiaceae</taxon>
        <taxon>Crotonoideae</taxon>
        <taxon>Jatropheae</taxon>
        <taxon>Jatropha</taxon>
    </lineage>
</organism>
<evidence type="ECO:0000256" key="2">
    <source>
        <dbReference type="ARBA" id="ARBA00007809"/>
    </source>
</evidence>
<dbReference type="FunFam" id="1.20.1280.290:FF:000001">
    <property type="entry name" value="Bidirectional sugar transporter SWEET"/>
    <property type="match status" value="1"/>
</dbReference>
<evidence type="ECO:0000313" key="11">
    <source>
        <dbReference type="EMBL" id="KDP25809.1"/>
    </source>
</evidence>
<dbReference type="OrthoDB" id="409725at2759"/>
<dbReference type="AlphaFoldDB" id="A0A067K1Y6"/>
<comment type="subcellular location">
    <subcellularLocation>
        <location evidence="1">Endomembrane system</location>
        <topology evidence="1">Multi-pass membrane protein</topology>
    </subcellularLocation>
</comment>
<accession>A0A067K1Y6</accession>
<dbReference type="GO" id="GO:0051119">
    <property type="term" value="F:sugar transmembrane transporter activity"/>
    <property type="evidence" value="ECO:0007669"/>
    <property type="project" value="InterPro"/>
</dbReference>
<comment type="function">
    <text evidence="9">Mediates both low-affinity uptake and efflux of sugar across the membrane.</text>
</comment>
<evidence type="ECO:0000256" key="6">
    <source>
        <dbReference type="ARBA" id="ARBA00022737"/>
    </source>
</evidence>
<comment type="similarity">
    <text evidence="2 9">Belongs to the SWEET sugar transporter family.</text>
</comment>
<gene>
    <name evidence="11" type="ORF">JCGZ_22531</name>
</gene>
<sequence>MAGLSISKASLVVILGLLGNITTGLVYLAPVKTFWRIVVNRSTEEFESAPYMFKLLNAYFWVYYGIIKPNSILVATVNGFGAVLEIIFVSLFLINFCTSKTEDRIDPDLSDLDLGCSIKIKGHTWRHQLEVGFLNSMEQFGSDQLWLFYLSRHEFLDIDWHETTKISCHVEVLFTVHGTGFYVKKFEVRLVYEEDVFEFNQTTDQLQFSNYENFDVVHQVLDESEMDGALVKRSYNDYIKRDGAESSGRSNFDIEPHTKRLKDSD</sequence>
<dbReference type="GO" id="GO:0016020">
    <property type="term" value="C:membrane"/>
    <property type="evidence" value="ECO:0007669"/>
    <property type="project" value="InterPro"/>
</dbReference>
<evidence type="ECO:0000256" key="5">
    <source>
        <dbReference type="ARBA" id="ARBA00022692"/>
    </source>
</evidence>
<evidence type="ECO:0000313" key="12">
    <source>
        <dbReference type="Proteomes" id="UP000027138"/>
    </source>
</evidence>
<keyword evidence="6" id="KW-0677">Repeat</keyword>
<name>A0A067K1Y6_JATCU</name>
<evidence type="ECO:0000256" key="4">
    <source>
        <dbReference type="ARBA" id="ARBA00022597"/>
    </source>
</evidence>
<dbReference type="Proteomes" id="UP000027138">
    <property type="component" value="Unassembled WGS sequence"/>
</dbReference>
<dbReference type="Pfam" id="PF03083">
    <property type="entry name" value="MtN3_slv"/>
    <property type="match status" value="1"/>
</dbReference>
<dbReference type="PANTHER" id="PTHR10791">
    <property type="entry name" value="RAG1-ACTIVATING PROTEIN 1"/>
    <property type="match status" value="1"/>
</dbReference>
<dbReference type="InterPro" id="IPR047664">
    <property type="entry name" value="SWEET"/>
</dbReference>